<keyword evidence="1" id="KW-0472">Membrane</keyword>
<keyword evidence="2" id="KW-0496">Mitochondrion</keyword>
<protein>
    <submittedName>
        <fullName evidence="2">ATP synthase F0 subunit 8</fullName>
    </submittedName>
</protein>
<feature type="transmembrane region" description="Helical" evidence="1">
    <location>
        <begin position="7"/>
        <end position="23"/>
    </location>
</feature>
<dbReference type="AlphaFoldDB" id="A0A0U1WNH4"/>
<evidence type="ECO:0000256" key="1">
    <source>
        <dbReference type="SAM" id="Phobius"/>
    </source>
</evidence>
<geneLocation type="mitochondrion" evidence="2"/>
<keyword evidence="1" id="KW-1133">Transmembrane helix</keyword>
<organism evidence="2">
    <name type="scientific">Bemisia tabaci complex sp. Asia I</name>
    <dbReference type="NCBI Taxonomy" id="1518964"/>
    <lineage>
        <taxon>Eukaryota</taxon>
        <taxon>Metazoa</taxon>
        <taxon>Ecdysozoa</taxon>
        <taxon>Arthropoda</taxon>
        <taxon>Hexapoda</taxon>
        <taxon>Insecta</taxon>
        <taxon>Pterygota</taxon>
        <taxon>Neoptera</taxon>
        <taxon>Paraneoptera</taxon>
        <taxon>Hemiptera</taxon>
        <taxon>Sternorrhyncha</taxon>
        <taxon>Aleyrodoidea</taxon>
        <taxon>Aleyrodidae</taxon>
        <taxon>Aleyrodinae</taxon>
        <taxon>Bemisia</taxon>
    </lineage>
</organism>
<evidence type="ECO:0000313" key="2">
    <source>
        <dbReference type="EMBL" id="AIG20054.1"/>
    </source>
</evidence>
<feature type="transmembrane region" description="Helical" evidence="1">
    <location>
        <begin position="29"/>
        <end position="50"/>
    </location>
</feature>
<keyword evidence="1" id="KW-0812">Transmembrane</keyword>
<sequence>MPQMSPLWWFYLMLVFWLGWLVSSVSIFYWFKLGVLMTSSPFFFFFFYYFDDRGYLFIDKFNNSISLTNSEFFFFYDF</sequence>
<proteinExistence type="predicted"/>
<accession>A0A0U1WNH4</accession>
<gene>
    <name evidence="2" type="primary">ATP8</name>
</gene>
<dbReference type="EMBL" id="KJ778614">
    <property type="protein sequence ID" value="AIG20054.1"/>
    <property type="molecule type" value="Genomic_DNA"/>
</dbReference>
<name>A0A0U1WNH4_9HEMI</name>
<reference evidence="2" key="1">
    <citation type="journal article" date="2014" name="Mitochondrial DNA">
        <title>Complete mitochondrial DNA genome of Bemisia tabaci cryptic pest species complex Asia II-5 (Hemiptera: Aleyrodidae).</title>
        <authorList>
            <person name="Tay W.T."/>
            <person name="Elfekih S."/>
            <person name="Court L."/>
            <person name="Gordon K.H."/>
            <person name="De Barro P.J."/>
        </authorList>
    </citation>
    <scope>NUCLEOTIDE SEQUENCE</scope>
</reference>